<gene>
    <name evidence="7 9" type="primary">ribH</name>
    <name evidence="8" type="ORF">AL705_00320</name>
    <name evidence="9" type="ORF">LC603019_00069</name>
</gene>
<dbReference type="EC" id="2.5.1.78" evidence="3 7"/>
<organism evidence="8 10">
    <name type="scientific">Lawsonella clevelandensis</name>
    <dbReference type="NCBI Taxonomy" id="1528099"/>
    <lineage>
        <taxon>Bacteria</taxon>
        <taxon>Bacillati</taxon>
        <taxon>Actinomycetota</taxon>
        <taxon>Actinomycetes</taxon>
        <taxon>Mycobacteriales</taxon>
        <taxon>Lawsonellaceae</taxon>
        <taxon>Lawsonella</taxon>
    </lineage>
</organism>
<keyword evidence="5 7" id="KW-0808">Transferase</keyword>
<dbReference type="InterPro" id="IPR034964">
    <property type="entry name" value="LS"/>
</dbReference>
<keyword evidence="11" id="KW-1185">Reference proteome</keyword>
<dbReference type="Gene3D" id="3.40.50.960">
    <property type="entry name" value="Lumazine/riboflavin synthase"/>
    <property type="match status" value="1"/>
</dbReference>
<dbReference type="OrthoDB" id="9809709at2"/>
<evidence type="ECO:0000256" key="5">
    <source>
        <dbReference type="ARBA" id="ARBA00022679"/>
    </source>
</evidence>
<dbReference type="EMBL" id="LR584267">
    <property type="protein sequence ID" value="VHN99521.1"/>
    <property type="molecule type" value="Genomic_DNA"/>
</dbReference>
<dbReference type="HAMAP" id="MF_00178">
    <property type="entry name" value="Lumazine_synth"/>
    <property type="match status" value="1"/>
</dbReference>
<dbReference type="NCBIfam" id="TIGR00114">
    <property type="entry name" value="lumazine-synth"/>
    <property type="match status" value="1"/>
</dbReference>
<dbReference type="AlphaFoldDB" id="A0A0M3TBD3"/>
<reference evidence="9 11" key="3">
    <citation type="submission" date="2019-04" db="EMBL/GenBank/DDBJ databases">
        <authorList>
            <person name="Seth-Smith MB H."/>
            <person name="Seth-Smith H."/>
        </authorList>
    </citation>
    <scope>NUCLEOTIDE SEQUENCE [LARGE SCALE GENOMIC DNA]</scope>
    <source>
        <strain evidence="9">USB-603019</strain>
    </source>
</reference>
<accession>A0A0M3TBD3</accession>
<comment type="function">
    <text evidence="7">Catalyzes the formation of 6,7-dimethyl-8-ribityllumazine by condensation of 5-amino-6-(D-ribitylamino)uracil with 3,4-dihydroxy-2-butanone 4-phosphate. This is the penultimate step in the biosynthesis of riboflavin.</text>
</comment>
<name>A0A0M3TBD3_9ACTN</name>
<keyword evidence="4 7" id="KW-0686">Riboflavin biosynthesis</keyword>
<dbReference type="SUPFAM" id="SSF52121">
    <property type="entry name" value="Lumazine synthase"/>
    <property type="match status" value="1"/>
</dbReference>
<dbReference type="GO" id="GO:0009349">
    <property type="term" value="C:riboflavin synthase complex"/>
    <property type="evidence" value="ECO:0007669"/>
    <property type="project" value="UniProtKB-UniRule"/>
</dbReference>
<dbReference type="GO" id="GO:0000906">
    <property type="term" value="F:6,7-dimethyl-8-ribityllumazine synthase activity"/>
    <property type="evidence" value="ECO:0007669"/>
    <property type="project" value="UniProtKB-UniRule"/>
</dbReference>
<dbReference type="Pfam" id="PF00885">
    <property type="entry name" value="DMRL_synthase"/>
    <property type="match status" value="1"/>
</dbReference>
<feature type="binding site" evidence="7">
    <location>
        <position position="112"/>
    </location>
    <ligand>
        <name>5-amino-6-(D-ribitylamino)uracil</name>
        <dbReference type="ChEBI" id="CHEBI:15934"/>
    </ligand>
</feature>
<dbReference type="GO" id="GO:0005829">
    <property type="term" value="C:cytosol"/>
    <property type="evidence" value="ECO:0007669"/>
    <property type="project" value="TreeGrafter"/>
</dbReference>
<dbReference type="PANTHER" id="PTHR21058:SF0">
    <property type="entry name" value="6,7-DIMETHYL-8-RIBITYLLUMAZINE SYNTHASE"/>
    <property type="match status" value="1"/>
</dbReference>
<dbReference type="InterPro" id="IPR002180">
    <property type="entry name" value="LS/RS"/>
</dbReference>
<evidence type="ECO:0000313" key="9">
    <source>
        <dbReference type="EMBL" id="VHN99521.1"/>
    </source>
</evidence>
<dbReference type="RefSeq" id="WP_053961316.1">
    <property type="nucleotide sequence ID" value="NZ_CAJPTR010000002.1"/>
</dbReference>
<dbReference type="CDD" id="cd09209">
    <property type="entry name" value="Lumazine_synthase-I"/>
    <property type="match status" value="1"/>
</dbReference>
<evidence type="ECO:0000256" key="6">
    <source>
        <dbReference type="ARBA" id="ARBA00048785"/>
    </source>
</evidence>
<dbReference type="STRING" id="1528099.AL705_00320"/>
<feature type="binding site" evidence="7">
    <location>
        <position position="126"/>
    </location>
    <ligand>
        <name>(2S)-2-hydroxy-3-oxobutyl phosphate</name>
        <dbReference type="ChEBI" id="CHEBI:58830"/>
    </ligand>
</feature>
<dbReference type="PANTHER" id="PTHR21058">
    <property type="entry name" value="6,7-DIMETHYL-8-RIBITYLLUMAZINE SYNTHASE DMRL SYNTHASE LUMAZINE SYNTHASE"/>
    <property type="match status" value="1"/>
</dbReference>
<dbReference type="Proteomes" id="UP000324288">
    <property type="component" value="Chromosome"/>
</dbReference>
<comment type="pathway">
    <text evidence="1 7">Cofactor biosynthesis; riboflavin biosynthesis; riboflavin from 2-hydroxy-3-oxobutyl phosphate and 5-amino-6-(D-ribitylamino)uracil: step 1/2.</text>
</comment>
<protein>
    <recommendedName>
        <fullName evidence="3 7">6,7-dimethyl-8-ribityllumazine synthase</fullName>
        <shortName evidence="7">DMRL synthase</shortName>
        <shortName evidence="7">LS</shortName>
        <shortName evidence="7">Lumazine synthase</shortName>
        <ecNumber evidence="3 7">2.5.1.78</ecNumber>
    </recommendedName>
</protein>
<reference evidence="8" key="2">
    <citation type="journal article" date="2016" name="Int. J. Syst. Evol. Microbiol.">
        <title>Lawsonella clevelandensis gen. nov., sp. nov., a new member of the suborder Corynebacterineae isolated from human abscesses.</title>
        <authorList>
            <person name="Bell M.E."/>
            <person name="Bernard K.A."/>
            <person name="Harrington S.M."/>
            <person name="Patel N.B."/>
            <person name="Tucker T.A."/>
            <person name="Metcalfe M.G."/>
            <person name="McQuiston J.R."/>
        </authorList>
    </citation>
    <scope>NUCLEOTIDE SEQUENCE</scope>
    <source>
        <strain evidence="8">X1698</strain>
    </source>
</reference>
<comment type="similarity">
    <text evidence="2 7">Belongs to the DMRL synthase family.</text>
</comment>
<dbReference type="InterPro" id="IPR036467">
    <property type="entry name" value="LS/RS_sf"/>
</dbReference>
<sequence length="158" mass="16499">MAEAGRPGIATLDAAGMRVGIVAAQWNRDLCDQMLTRAREVAEQAGATVDVARVAGSIELPVVAQQFARTHDAVVAIGVVIRGDTAHFDYVCQSVTDGLTRVALDEATPVGNAVLTVNTVAQAHDRAGFADSVEDKGGEATFAALEVASELKRLRQVG</sequence>
<feature type="binding site" evidence="7">
    <location>
        <begin position="79"/>
        <end position="81"/>
    </location>
    <ligand>
        <name>5-amino-6-(D-ribitylamino)uracil</name>
        <dbReference type="ChEBI" id="CHEBI:15934"/>
    </ligand>
</feature>
<evidence type="ECO:0000313" key="11">
    <source>
        <dbReference type="Proteomes" id="UP000324288"/>
    </source>
</evidence>
<feature type="binding site" evidence="7">
    <location>
        <begin position="84"/>
        <end position="85"/>
    </location>
    <ligand>
        <name>(2S)-2-hydroxy-3-oxobutyl phosphate</name>
        <dbReference type="ChEBI" id="CHEBI:58830"/>
    </ligand>
</feature>
<evidence type="ECO:0000313" key="10">
    <source>
        <dbReference type="Proteomes" id="UP000068137"/>
    </source>
</evidence>
<evidence type="ECO:0000256" key="2">
    <source>
        <dbReference type="ARBA" id="ARBA00007424"/>
    </source>
</evidence>
<evidence type="ECO:0000256" key="7">
    <source>
        <dbReference type="HAMAP-Rule" id="MF_00178"/>
    </source>
</evidence>
<dbReference type="KEGG" id="cbq:AL705_00320"/>
<comment type="catalytic activity">
    <reaction evidence="6 7">
        <text>(2S)-2-hydroxy-3-oxobutyl phosphate + 5-amino-6-(D-ribitylamino)uracil = 6,7-dimethyl-8-(1-D-ribityl)lumazine + phosphate + 2 H2O + H(+)</text>
        <dbReference type="Rhea" id="RHEA:26152"/>
        <dbReference type="ChEBI" id="CHEBI:15377"/>
        <dbReference type="ChEBI" id="CHEBI:15378"/>
        <dbReference type="ChEBI" id="CHEBI:15934"/>
        <dbReference type="ChEBI" id="CHEBI:43474"/>
        <dbReference type="ChEBI" id="CHEBI:58201"/>
        <dbReference type="ChEBI" id="CHEBI:58830"/>
        <dbReference type="EC" id="2.5.1.78"/>
    </reaction>
</comment>
<dbReference type="PATRIC" id="fig|1528099.3.peg.68"/>
<proteinExistence type="inferred from homology"/>
<evidence type="ECO:0000256" key="4">
    <source>
        <dbReference type="ARBA" id="ARBA00022619"/>
    </source>
</evidence>
<feature type="binding site" evidence="7">
    <location>
        <position position="26"/>
    </location>
    <ligand>
        <name>5-amino-6-(D-ribitylamino)uracil</name>
        <dbReference type="ChEBI" id="CHEBI:15934"/>
    </ligand>
</feature>
<feature type="binding site" evidence="7">
    <location>
        <begin position="57"/>
        <end position="59"/>
    </location>
    <ligand>
        <name>5-amino-6-(D-ribitylamino)uracil</name>
        <dbReference type="ChEBI" id="CHEBI:15934"/>
    </ligand>
</feature>
<dbReference type="GeneID" id="84894079"/>
<feature type="active site" description="Proton donor" evidence="7">
    <location>
        <position position="87"/>
    </location>
</feature>
<dbReference type="UniPathway" id="UPA00275">
    <property type="reaction ID" value="UER00404"/>
</dbReference>
<reference evidence="8 10" key="1">
    <citation type="journal article" date="2015" name="Genome Announc.">
        <title>Complete Genome Sequences for Two Strains of a Novel Fastidious, Partially Acid-Fast, Gram-Positive Corynebacterineae Bacterium, Derived from Human Clinical Samples.</title>
        <authorList>
            <person name="Nicholson A.C."/>
            <person name="Bell M."/>
            <person name="Humrighouse B.W."/>
            <person name="McQuiston J.R."/>
        </authorList>
    </citation>
    <scope>NUCLEOTIDE SEQUENCE [LARGE SCALE GENOMIC DNA]</scope>
    <source>
        <strain evidence="8 10">X1698</strain>
    </source>
</reference>
<dbReference type="Proteomes" id="UP000068137">
    <property type="component" value="Chromosome"/>
</dbReference>
<evidence type="ECO:0000256" key="1">
    <source>
        <dbReference type="ARBA" id="ARBA00004917"/>
    </source>
</evidence>
<evidence type="ECO:0000256" key="3">
    <source>
        <dbReference type="ARBA" id="ARBA00012664"/>
    </source>
</evidence>
<dbReference type="GO" id="GO:0009231">
    <property type="term" value="P:riboflavin biosynthetic process"/>
    <property type="evidence" value="ECO:0007669"/>
    <property type="project" value="UniProtKB-UniRule"/>
</dbReference>
<evidence type="ECO:0000313" key="8">
    <source>
        <dbReference type="EMBL" id="ALE18434.1"/>
    </source>
</evidence>
<dbReference type="EMBL" id="CP012390">
    <property type="protein sequence ID" value="ALE18434.1"/>
    <property type="molecule type" value="Genomic_DNA"/>
</dbReference>